<feature type="transmembrane region" description="Helical" evidence="1">
    <location>
        <begin position="12"/>
        <end position="31"/>
    </location>
</feature>
<reference evidence="2 3" key="1">
    <citation type="submission" date="2018-07" db="EMBL/GenBank/DDBJ databases">
        <title>Complete genome sequence of Psychrobacillus sp. PB01, isolated from iceberg, and comparative genome analysis of Psychrobacillus strains.</title>
        <authorList>
            <person name="Lee P.C."/>
        </authorList>
    </citation>
    <scope>NUCLEOTIDE SEQUENCE [LARGE SCALE GENOMIC DNA]</scope>
    <source>
        <strain evidence="2 3">PB01</strain>
    </source>
</reference>
<organism evidence="2 3">
    <name type="scientific">Psychrobacillus glaciei</name>
    <dbReference type="NCBI Taxonomy" id="2283160"/>
    <lineage>
        <taxon>Bacteria</taxon>
        <taxon>Bacillati</taxon>
        <taxon>Bacillota</taxon>
        <taxon>Bacilli</taxon>
        <taxon>Bacillales</taxon>
        <taxon>Bacillaceae</taxon>
        <taxon>Psychrobacillus</taxon>
    </lineage>
</organism>
<protein>
    <submittedName>
        <fullName evidence="2">Uncharacterized protein</fullName>
    </submittedName>
</protein>
<gene>
    <name evidence="2" type="ORF">PB01_11260</name>
</gene>
<proteinExistence type="predicted"/>
<dbReference type="EMBL" id="CP031223">
    <property type="protein sequence ID" value="QFF99355.1"/>
    <property type="molecule type" value="Genomic_DNA"/>
</dbReference>
<evidence type="ECO:0000313" key="2">
    <source>
        <dbReference type="EMBL" id="QFF99355.1"/>
    </source>
</evidence>
<dbReference type="RefSeq" id="WP_151700273.1">
    <property type="nucleotide sequence ID" value="NZ_CP031223.1"/>
</dbReference>
<dbReference type="AlphaFoldDB" id="A0A5J6SN25"/>
<keyword evidence="3" id="KW-1185">Reference proteome</keyword>
<accession>A0A5J6SN25</accession>
<evidence type="ECO:0000256" key="1">
    <source>
        <dbReference type="SAM" id="Phobius"/>
    </source>
</evidence>
<name>A0A5J6SN25_9BACI</name>
<dbReference type="KEGG" id="psyo:PB01_11260"/>
<keyword evidence="1" id="KW-0812">Transmembrane</keyword>
<keyword evidence="1" id="KW-0472">Membrane</keyword>
<dbReference type="OrthoDB" id="287883at2"/>
<keyword evidence="1" id="KW-1133">Transmembrane helix</keyword>
<evidence type="ECO:0000313" key="3">
    <source>
        <dbReference type="Proteomes" id="UP000325517"/>
    </source>
</evidence>
<sequence length="200" mass="23079">MADKMKQHFYQRWWFILIVLILGIGIFENIVNRLEKVETDRVEVTDSSFYKKMEREELKEKMSQKNKTPEVVAAEIIMKNFGTTYVEKEKAVLSSRFESGVVEAIALEEKVKSAKSSKRSFLYNTVEFMKAMKSQEEVTQATLIVQAPLTDRYGNVGNEDVMIVLMSRETLNKINFNNFKAENLSAIADSYWEHPALSAK</sequence>
<dbReference type="Proteomes" id="UP000325517">
    <property type="component" value="Chromosome"/>
</dbReference>